<evidence type="ECO:0000256" key="1">
    <source>
        <dbReference type="SAM" id="MobiDB-lite"/>
    </source>
</evidence>
<feature type="compositionally biased region" description="Polar residues" evidence="1">
    <location>
        <begin position="497"/>
        <end position="515"/>
    </location>
</feature>
<evidence type="ECO:0008006" key="6">
    <source>
        <dbReference type="Google" id="ProtNLM"/>
    </source>
</evidence>
<dbReference type="Gene3D" id="3.90.320.10">
    <property type="match status" value="1"/>
</dbReference>
<evidence type="ECO:0000313" key="2">
    <source>
        <dbReference type="EMBL" id="MBJ7265551.1"/>
    </source>
</evidence>
<evidence type="ECO:0000313" key="4">
    <source>
        <dbReference type="Proteomes" id="UP000621390"/>
    </source>
</evidence>
<protein>
    <recommendedName>
        <fullName evidence="6">YqaJ viral recombinase domain-containing protein</fullName>
    </recommendedName>
</protein>
<dbReference type="Proteomes" id="UP000655994">
    <property type="component" value="Unassembled WGS sequence"/>
</dbReference>
<accession>A0A8I1GB35</accession>
<name>A0A8I1GB35_9GAMM</name>
<keyword evidence="5" id="KW-1185">Reference proteome</keyword>
<dbReference type="AlphaFoldDB" id="A0A8I1GB35"/>
<dbReference type="EMBL" id="JAEMOP010000009">
    <property type="protein sequence ID" value="MBJ7316775.1"/>
    <property type="molecule type" value="Genomic_DNA"/>
</dbReference>
<dbReference type="Proteomes" id="UP000621390">
    <property type="component" value="Unassembled WGS sequence"/>
</dbReference>
<proteinExistence type="predicted"/>
<feature type="region of interest" description="Disordered" evidence="1">
    <location>
        <begin position="490"/>
        <end position="571"/>
    </location>
</feature>
<dbReference type="InterPro" id="IPR011604">
    <property type="entry name" value="PDDEXK-like_dom_sf"/>
</dbReference>
<dbReference type="InterPro" id="IPR011335">
    <property type="entry name" value="Restrct_endonuc-II-like"/>
</dbReference>
<reference evidence="3 5" key="1">
    <citation type="submission" date="2020-09" db="EMBL/GenBank/DDBJ databases">
        <title>Draft Genomes of Bacterial Isolates from North Pond Shallow Sediments.</title>
        <authorList>
            <person name="Kiel Reese B."/>
            <person name="Mullis M."/>
            <person name="Weisend R.E."/>
        </authorList>
    </citation>
    <scope>NUCLEOTIDE SEQUENCE</scope>
    <source>
        <strain evidence="3">KJE-2</strain>
        <strain evidence="2 5">KJE-3</strain>
    </source>
</reference>
<evidence type="ECO:0000313" key="3">
    <source>
        <dbReference type="EMBL" id="MBJ7316775.1"/>
    </source>
</evidence>
<gene>
    <name evidence="2" type="ORF">JHC10_01200</name>
    <name evidence="3" type="ORF">JHC11_12340</name>
</gene>
<dbReference type="SUPFAM" id="SSF52980">
    <property type="entry name" value="Restriction endonuclease-like"/>
    <property type="match status" value="1"/>
</dbReference>
<comment type="caution">
    <text evidence="3">The sequence shown here is derived from an EMBL/GenBank/DDBJ whole genome shotgun (WGS) entry which is preliminary data.</text>
</comment>
<dbReference type="EMBL" id="JAEMOS010000002">
    <property type="protein sequence ID" value="MBJ7265551.1"/>
    <property type="molecule type" value="Genomic_DNA"/>
</dbReference>
<sequence length="571" mass="64282">MAEQILSSSNVTEEDLGTVVETLKKLPQAPFLEISRIHEWCKSIYEKNENPLWHAPRLNGFGASETGSLIADLRNRNRKPGDEFITTFKSGRDVVADKLLYSVSNSSETAPTSRGKRLEGMIEELLIQQLRDAGHKVERADDVIAALKDTSGHHSKYKWLKGKNIDLPLYVNGELWLFDIKAPSTEALPQVVADEGGLAYQVQLNQYDMYAEDHGMEFKHLALAVFDYYNASVQIIEIEKDAELREEIINAGEYFWTNYVEQGRLPTIETRVHESIDPNSIPEEVNQAAYEYSFYRALSEASTALYKQKQSQLERTFRDNGYSPNKTVSYDFGFFNASTQKKEKLNQQAIEEAVERHQIDPGTCSVKGKFSHKKALTALKKLAAGGTAVDLDKLVALESDVSIRKAHHSKEIHRGLVERLENEAQNRAQQQYADFHEKTYGKVSSIIRDVASEQAQKIEAFRRADKVFQKSDEIKELEPLMLMPANLTREHEPAPANSEQSTRGLNKQHAQTPTQEGMLIEGQSLLHGGSVPEKAASSEAITAEPEHEEDAATEQEIDIEEFSGGMEFNFS</sequence>
<dbReference type="RefSeq" id="WP_199493425.1">
    <property type="nucleotide sequence ID" value="NZ_JAEMOP010000009.1"/>
</dbReference>
<feature type="compositionally biased region" description="Acidic residues" evidence="1">
    <location>
        <begin position="546"/>
        <end position="561"/>
    </location>
</feature>
<evidence type="ECO:0000313" key="5">
    <source>
        <dbReference type="Proteomes" id="UP000655994"/>
    </source>
</evidence>
<organism evidence="3 4">
    <name type="scientific">Idiomarina abyssalis</name>
    <dbReference type="NCBI Taxonomy" id="86102"/>
    <lineage>
        <taxon>Bacteria</taxon>
        <taxon>Pseudomonadati</taxon>
        <taxon>Pseudomonadota</taxon>
        <taxon>Gammaproteobacteria</taxon>
        <taxon>Alteromonadales</taxon>
        <taxon>Idiomarinaceae</taxon>
        <taxon>Idiomarina</taxon>
    </lineage>
</organism>